<evidence type="ECO:0000256" key="6">
    <source>
        <dbReference type="ARBA" id="ARBA00022968"/>
    </source>
</evidence>
<evidence type="ECO:0000256" key="8">
    <source>
        <dbReference type="ARBA" id="ARBA00023034"/>
    </source>
</evidence>
<dbReference type="EMBL" id="JARK01001340">
    <property type="protein sequence ID" value="EYC30668.1"/>
    <property type="molecule type" value="Genomic_DNA"/>
</dbReference>
<reference evidence="11" key="1">
    <citation type="journal article" date="2015" name="Nat. Genet.">
        <title>The genome and transcriptome of the zoonotic hookworm Ancylostoma ceylanicum identify infection-specific gene families.</title>
        <authorList>
            <person name="Schwarz E.M."/>
            <person name="Hu Y."/>
            <person name="Antoshechkin I."/>
            <person name="Miller M.M."/>
            <person name="Sternberg P.W."/>
            <person name="Aroian R.V."/>
        </authorList>
    </citation>
    <scope>NUCLEOTIDE SEQUENCE</scope>
    <source>
        <strain evidence="11">HY135</strain>
    </source>
</reference>
<organism evidence="10 11">
    <name type="scientific">Ancylostoma ceylanicum</name>
    <dbReference type="NCBI Taxonomy" id="53326"/>
    <lineage>
        <taxon>Eukaryota</taxon>
        <taxon>Metazoa</taxon>
        <taxon>Ecdysozoa</taxon>
        <taxon>Nematoda</taxon>
        <taxon>Chromadorea</taxon>
        <taxon>Rhabditida</taxon>
        <taxon>Rhabditina</taxon>
        <taxon>Rhabditomorpha</taxon>
        <taxon>Strongyloidea</taxon>
        <taxon>Ancylostomatidae</taxon>
        <taxon>Ancylostomatinae</taxon>
        <taxon>Ancylostoma</taxon>
    </lineage>
</organism>
<evidence type="ECO:0000256" key="2">
    <source>
        <dbReference type="ARBA" id="ARBA00008661"/>
    </source>
</evidence>
<sequence>MCDAPSFLQKPMRRTCGRLSEIKIILGADQSEWSLSKFPTHCAGLAYITSMAAIKSMLNVVHLQKFFWIDDVFITGVLTNASNVTVKNFQGITQGRKTPARTSNKETFFSLNKEHIIYWFFTYNYKVL</sequence>
<evidence type="ECO:0000256" key="7">
    <source>
        <dbReference type="ARBA" id="ARBA00022989"/>
    </source>
</evidence>
<dbReference type="Pfam" id="PF01762">
    <property type="entry name" value="Galactosyl_T"/>
    <property type="match status" value="1"/>
</dbReference>
<evidence type="ECO:0000256" key="5">
    <source>
        <dbReference type="ARBA" id="ARBA00022692"/>
    </source>
</evidence>
<evidence type="ECO:0000313" key="11">
    <source>
        <dbReference type="Proteomes" id="UP000024635"/>
    </source>
</evidence>
<keyword evidence="3" id="KW-0328">Glycosyltransferase</keyword>
<comment type="similarity">
    <text evidence="2">Belongs to the glycosyltransferase 31 family.</text>
</comment>
<keyword evidence="9" id="KW-0472">Membrane</keyword>
<evidence type="ECO:0008006" key="12">
    <source>
        <dbReference type="Google" id="ProtNLM"/>
    </source>
</evidence>
<keyword evidence="5" id="KW-0812">Transmembrane</keyword>
<comment type="caution">
    <text evidence="10">The sequence shown here is derived from an EMBL/GenBank/DDBJ whole genome shotgun (WGS) entry which is preliminary data.</text>
</comment>
<name>A0A016VV97_9BILA</name>
<keyword evidence="4" id="KW-0808">Transferase</keyword>
<dbReference type="OrthoDB" id="5512589at2759"/>
<evidence type="ECO:0000256" key="4">
    <source>
        <dbReference type="ARBA" id="ARBA00022679"/>
    </source>
</evidence>
<dbReference type="AlphaFoldDB" id="A0A016VV97"/>
<dbReference type="GO" id="GO:0000139">
    <property type="term" value="C:Golgi membrane"/>
    <property type="evidence" value="ECO:0007669"/>
    <property type="project" value="UniProtKB-SubCell"/>
</dbReference>
<keyword evidence="7" id="KW-1133">Transmembrane helix</keyword>
<dbReference type="Proteomes" id="UP000024635">
    <property type="component" value="Unassembled WGS sequence"/>
</dbReference>
<evidence type="ECO:0000256" key="1">
    <source>
        <dbReference type="ARBA" id="ARBA00004323"/>
    </source>
</evidence>
<dbReference type="GO" id="GO:0016758">
    <property type="term" value="F:hexosyltransferase activity"/>
    <property type="evidence" value="ECO:0007669"/>
    <property type="project" value="InterPro"/>
</dbReference>
<dbReference type="InterPro" id="IPR002659">
    <property type="entry name" value="Glyco_trans_31"/>
</dbReference>
<evidence type="ECO:0000256" key="3">
    <source>
        <dbReference type="ARBA" id="ARBA00022676"/>
    </source>
</evidence>
<protein>
    <recommendedName>
        <fullName evidence="12">Hexosyltransferase</fullName>
    </recommendedName>
</protein>
<accession>A0A016VV97</accession>
<keyword evidence="8" id="KW-0333">Golgi apparatus</keyword>
<evidence type="ECO:0000256" key="9">
    <source>
        <dbReference type="ARBA" id="ARBA00023136"/>
    </source>
</evidence>
<comment type="subcellular location">
    <subcellularLocation>
        <location evidence="1">Golgi apparatus membrane</location>
        <topology evidence="1">Single-pass type II membrane protein</topology>
    </subcellularLocation>
</comment>
<proteinExistence type="inferred from homology"/>
<keyword evidence="11" id="KW-1185">Reference proteome</keyword>
<gene>
    <name evidence="10" type="primary">Acey_s0004.g1707</name>
    <name evidence="10" type="ORF">Y032_0004g1707</name>
</gene>
<evidence type="ECO:0000313" key="10">
    <source>
        <dbReference type="EMBL" id="EYC30668.1"/>
    </source>
</evidence>
<keyword evidence="6" id="KW-0735">Signal-anchor</keyword>